<accession>A0A6J6F7J0</accession>
<sequence>MLLSRVADNLYWGARYLERAEDTARLVRSYTELVIDLPTSALSTWEPLLAVAGSSDAFQQQHADAPVGELPIVRHLVADQHHPGSITSSVAFARENLRTTREIIPREAWQTVNDLSLYVGSNAASGVERRSRARFLGHLIGECQQLDGVLTTVMNRDDAYELWRLGQSIERADMTTRVVGVRAAALLAAEQQVGADGSMTDIHDDVQWMGLLRSVSALQMYQRATRGPIDGRAAVRFLLLDPMFPRSVASCATRIREALGRLPRSKRTLPVVDELERVLQASAAVGEDGASLDRAMEDVQVALAAVNDVVHEAFVRSSV</sequence>
<evidence type="ECO:0000313" key="2">
    <source>
        <dbReference type="EMBL" id="CAB4583619.1"/>
    </source>
</evidence>
<feature type="domain" description="DUF403" evidence="1">
    <location>
        <begin position="2"/>
        <end position="314"/>
    </location>
</feature>
<organism evidence="2">
    <name type="scientific">freshwater metagenome</name>
    <dbReference type="NCBI Taxonomy" id="449393"/>
    <lineage>
        <taxon>unclassified sequences</taxon>
        <taxon>metagenomes</taxon>
        <taxon>ecological metagenomes</taxon>
    </lineage>
</organism>
<dbReference type="PANTHER" id="PTHR34595">
    <property type="entry name" value="BLR5612 PROTEIN"/>
    <property type="match status" value="1"/>
</dbReference>
<dbReference type="InterPro" id="IPR051680">
    <property type="entry name" value="ATP-dep_Glu-Cys_Ligase-2"/>
</dbReference>
<proteinExistence type="predicted"/>
<evidence type="ECO:0000259" key="1">
    <source>
        <dbReference type="Pfam" id="PF04168"/>
    </source>
</evidence>
<name>A0A6J6F7J0_9ZZZZ</name>
<dbReference type="Pfam" id="PF04168">
    <property type="entry name" value="Alpha-E"/>
    <property type="match status" value="1"/>
</dbReference>
<gene>
    <name evidence="2" type="ORF">UFOPK1493_03254</name>
</gene>
<reference evidence="2" key="1">
    <citation type="submission" date="2020-05" db="EMBL/GenBank/DDBJ databases">
        <authorList>
            <person name="Chiriac C."/>
            <person name="Salcher M."/>
            <person name="Ghai R."/>
            <person name="Kavagutti S V."/>
        </authorList>
    </citation>
    <scope>NUCLEOTIDE SEQUENCE</scope>
</reference>
<dbReference type="EMBL" id="CAEZSR010000170">
    <property type="protein sequence ID" value="CAB4583619.1"/>
    <property type="molecule type" value="Genomic_DNA"/>
</dbReference>
<dbReference type="PANTHER" id="PTHR34595:SF7">
    <property type="entry name" value="SLL1039 PROTEIN"/>
    <property type="match status" value="1"/>
</dbReference>
<dbReference type="InterPro" id="IPR007296">
    <property type="entry name" value="DUF403"/>
</dbReference>
<dbReference type="AlphaFoldDB" id="A0A6J6F7J0"/>
<protein>
    <submittedName>
        <fullName evidence="2">Unannotated protein</fullName>
    </submittedName>
</protein>